<accession>A0A6C0DP40</accession>
<proteinExistence type="predicted"/>
<protein>
    <submittedName>
        <fullName evidence="1">Uncharacterized protein</fullName>
    </submittedName>
</protein>
<name>A0A6C0DP40_9ZZZZ</name>
<evidence type="ECO:0000313" key="1">
    <source>
        <dbReference type="EMBL" id="QHT17980.1"/>
    </source>
</evidence>
<dbReference type="EMBL" id="MN739647">
    <property type="protein sequence ID" value="QHT17980.1"/>
    <property type="molecule type" value="Genomic_DNA"/>
</dbReference>
<organism evidence="1">
    <name type="scientific">viral metagenome</name>
    <dbReference type="NCBI Taxonomy" id="1070528"/>
    <lineage>
        <taxon>unclassified sequences</taxon>
        <taxon>metagenomes</taxon>
        <taxon>organismal metagenomes</taxon>
    </lineage>
</organism>
<reference evidence="1" key="1">
    <citation type="journal article" date="2020" name="Nature">
        <title>Giant virus diversity and host interactions through global metagenomics.</title>
        <authorList>
            <person name="Schulz F."/>
            <person name="Roux S."/>
            <person name="Paez-Espino D."/>
            <person name="Jungbluth S."/>
            <person name="Walsh D.A."/>
            <person name="Denef V.J."/>
            <person name="McMahon K.D."/>
            <person name="Konstantinidis K.T."/>
            <person name="Eloe-Fadrosh E.A."/>
            <person name="Kyrpides N.C."/>
            <person name="Woyke T."/>
        </authorList>
    </citation>
    <scope>NUCLEOTIDE SEQUENCE</scope>
    <source>
        <strain evidence="1">GVMAG-M-3300023174-3</strain>
    </source>
</reference>
<dbReference type="AlphaFoldDB" id="A0A6C0DP40"/>
<sequence length="69" mass="7857">MDKNICPFFVFRGKNLAKKSTIFIGKHNRAKYRKNNFCRHCDVFHPILGKGGVGEFSCPFPPLGIKNCL</sequence>